<sequence>MALDKIKAETISILESPFLISEYVQDKFLIVFKIKVSQILMMSYYVLGQKDLTYILAKGGY</sequence>
<name>A0A231VL59_THETR</name>
<gene>
    <name evidence="1" type="ORF">CE561_04310</name>
</gene>
<reference evidence="1 2" key="1">
    <citation type="submission" date="2017-06" db="EMBL/GenBank/DDBJ databases">
        <title>Isolation and characterization of a thermophilic and butanogenic Thermoanaerobacterium thermosaccharolyticum M5 capable of efficient degradation of hemicellulose.</title>
        <authorList>
            <person name="Xin F."/>
            <person name="Jiang Y."/>
        </authorList>
    </citation>
    <scope>NUCLEOTIDE SEQUENCE [LARGE SCALE GENOMIC DNA]</scope>
    <source>
        <strain evidence="1 2">M5</strain>
    </source>
</reference>
<dbReference type="Proteomes" id="UP000215301">
    <property type="component" value="Unassembled WGS sequence"/>
</dbReference>
<proteinExistence type="predicted"/>
<dbReference type="EMBL" id="NKHD01000010">
    <property type="protein sequence ID" value="OXT08809.1"/>
    <property type="molecule type" value="Genomic_DNA"/>
</dbReference>
<comment type="caution">
    <text evidence="1">The sequence shown here is derived from an EMBL/GenBank/DDBJ whole genome shotgun (WGS) entry which is preliminary data.</text>
</comment>
<organism evidence="1 2">
    <name type="scientific">Thermoanaerobacterium thermosaccharolyticum</name>
    <name type="common">Clostridium thermosaccharolyticum</name>
    <dbReference type="NCBI Taxonomy" id="1517"/>
    <lineage>
        <taxon>Bacteria</taxon>
        <taxon>Bacillati</taxon>
        <taxon>Bacillota</taxon>
        <taxon>Clostridia</taxon>
        <taxon>Thermoanaerobacterales</taxon>
        <taxon>Thermoanaerobacteraceae</taxon>
        <taxon>Thermoanaerobacterium</taxon>
    </lineage>
</organism>
<accession>A0A231VL59</accession>
<evidence type="ECO:0000313" key="2">
    <source>
        <dbReference type="Proteomes" id="UP000215301"/>
    </source>
</evidence>
<protein>
    <submittedName>
        <fullName evidence="1">Uncharacterized protein</fullName>
    </submittedName>
</protein>
<evidence type="ECO:0000313" key="1">
    <source>
        <dbReference type="EMBL" id="OXT08809.1"/>
    </source>
</evidence>
<dbReference type="AlphaFoldDB" id="A0A231VL59"/>